<dbReference type="HOGENOM" id="CLU_2740776_0_0_1"/>
<organism evidence="1 2">
    <name type="scientific">Paxillus rubicundulus Ve08.2h10</name>
    <dbReference type="NCBI Taxonomy" id="930991"/>
    <lineage>
        <taxon>Eukaryota</taxon>
        <taxon>Fungi</taxon>
        <taxon>Dikarya</taxon>
        <taxon>Basidiomycota</taxon>
        <taxon>Agaricomycotina</taxon>
        <taxon>Agaricomycetes</taxon>
        <taxon>Agaricomycetidae</taxon>
        <taxon>Boletales</taxon>
        <taxon>Paxilineae</taxon>
        <taxon>Paxillaceae</taxon>
        <taxon>Paxillus</taxon>
    </lineage>
</organism>
<dbReference type="AlphaFoldDB" id="A0A0D0ECW9"/>
<reference evidence="1 2" key="1">
    <citation type="submission" date="2014-04" db="EMBL/GenBank/DDBJ databases">
        <authorList>
            <consortium name="DOE Joint Genome Institute"/>
            <person name="Kuo A."/>
            <person name="Kohler A."/>
            <person name="Jargeat P."/>
            <person name="Nagy L.G."/>
            <person name="Floudas D."/>
            <person name="Copeland A."/>
            <person name="Barry K.W."/>
            <person name="Cichocki N."/>
            <person name="Veneault-Fourrey C."/>
            <person name="LaButti K."/>
            <person name="Lindquist E.A."/>
            <person name="Lipzen A."/>
            <person name="Lundell T."/>
            <person name="Morin E."/>
            <person name="Murat C."/>
            <person name="Sun H."/>
            <person name="Tunlid A."/>
            <person name="Henrissat B."/>
            <person name="Grigoriev I.V."/>
            <person name="Hibbett D.S."/>
            <person name="Martin F."/>
            <person name="Nordberg H.P."/>
            <person name="Cantor M.N."/>
            <person name="Hua S.X."/>
        </authorList>
    </citation>
    <scope>NUCLEOTIDE SEQUENCE [LARGE SCALE GENOMIC DNA]</scope>
    <source>
        <strain evidence="1 2">Ve08.2h10</strain>
    </source>
</reference>
<gene>
    <name evidence="1" type="ORF">PAXRUDRAFT_822044</name>
</gene>
<sequence>MGKSHVCHWNKGSRERKDAQGYFVNYARLMDSTLLGCYLSGQTVKTGGGTSIAKIGLENIAFFATRHEIYP</sequence>
<reference evidence="2" key="2">
    <citation type="submission" date="2015-01" db="EMBL/GenBank/DDBJ databases">
        <title>Evolutionary Origins and Diversification of the Mycorrhizal Mutualists.</title>
        <authorList>
            <consortium name="DOE Joint Genome Institute"/>
            <consortium name="Mycorrhizal Genomics Consortium"/>
            <person name="Kohler A."/>
            <person name="Kuo A."/>
            <person name="Nagy L.G."/>
            <person name="Floudas D."/>
            <person name="Copeland A."/>
            <person name="Barry K.W."/>
            <person name="Cichocki N."/>
            <person name="Veneault-Fourrey C."/>
            <person name="LaButti K."/>
            <person name="Lindquist E.A."/>
            <person name="Lipzen A."/>
            <person name="Lundell T."/>
            <person name="Morin E."/>
            <person name="Murat C."/>
            <person name="Riley R."/>
            <person name="Ohm R."/>
            <person name="Sun H."/>
            <person name="Tunlid A."/>
            <person name="Henrissat B."/>
            <person name="Grigoriev I.V."/>
            <person name="Hibbett D.S."/>
            <person name="Martin F."/>
        </authorList>
    </citation>
    <scope>NUCLEOTIDE SEQUENCE [LARGE SCALE GENOMIC DNA]</scope>
    <source>
        <strain evidence="2">Ve08.2h10</strain>
    </source>
</reference>
<dbReference type="InParanoid" id="A0A0D0ECW9"/>
<evidence type="ECO:0000313" key="1">
    <source>
        <dbReference type="EMBL" id="KIL00101.1"/>
    </source>
</evidence>
<proteinExistence type="predicted"/>
<name>A0A0D0ECW9_9AGAM</name>
<keyword evidence="2" id="KW-1185">Reference proteome</keyword>
<dbReference type="EMBL" id="KN824842">
    <property type="protein sequence ID" value="KIL00101.1"/>
    <property type="molecule type" value="Genomic_DNA"/>
</dbReference>
<evidence type="ECO:0000313" key="2">
    <source>
        <dbReference type="Proteomes" id="UP000054538"/>
    </source>
</evidence>
<accession>A0A0D0ECW9</accession>
<dbReference type="Proteomes" id="UP000054538">
    <property type="component" value="Unassembled WGS sequence"/>
</dbReference>
<protein>
    <submittedName>
        <fullName evidence="1">Uncharacterized protein</fullName>
    </submittedName>
</protein>